<dbReference type="HOGENOM" id="CLU_147970_2_1_9"/>
<evidence type="ECO:0000259" key="1">
    <source>
        <dbReference type="Pfam" id="PF04296"/>
    </source>
</evidence>
<dbReference type="InterPro" id="IPR035931">
    <property type="entry name" value="YlxR-like_sf"/>
</dbReference>
<dbReference type="PANTHER" id="PTHR34215:SF1">
    <property type="entry name" value="YLXR DOMAIN-CONTAINING PROTEIN"/>
    <property type="match status" value="1"/>
</dbReference>
<dbReference type="AlphaFoldDB" id="Q0AYI9"/>
<dbReference type="CDD" id="cd00279">
    <property type="entry name" value="YlxR"/>
    <property type="match status" value="1"/>
</dbReference>
<dbReference type="InterPro" id="IPR007393">
    <property type="entry name" value="YlxR_dom"/>
</dbReference>
<dbReference type="NCBIfam" id="NF047356">
    <property type="entry name" value="RNA_bind_RnpM"/>
    <property type="match status" value="1"/>
</dbReference>
<reference evidence="3" key="1">
    <citation type="journal article" date="2010" name="Environ. Microbiol.">
        <title>The genome of Syntrophomonas wolfei: new insights into syntrophic metabolism and biohydrogen production.</title>
        <authorList>
            <person name="Sieber J.R."/>
            <person name="Sims D.R."/>
            <person name="Han C."/>
            <person name="Kim E."/>
            <person name="Lykidis A."/>
            <person name="Lapidus A.L."/>
            <person name="McDonnald E."/>
            <person name="Rohlin L."/>
            <person name="Culley D.E."/>
            <person name="Gunsalus R."/>
            <person name="McInerney M.J."/>
        </authorList>
    </citation>
    <scope>NUCLEOTIDE SEQUENCE [LARGE SCALE GENOMIC DNA]</scope>
    <source>
        <strain evidence="3">DSM 2245B / Goettingen</strain>
    </source>
</reference>
<proteinExistence type="predicted"/>
<gene>
    <name evidence="2" type="ordered locus">Swol_0898</name>
</gene>
<sequence length="93" mass="10673">MSRIRKQPQRMCVGCREMKNKRELVRIVRSPQGDIDLDTTGKKPGRGAYICPEPECLKQAIKGKRLQKALEQNIPEGVLEKIREQIEQDKTGQ</sequence>
<dbReference type="KEGG" id="swo:Swol_0898"/>
<keyword evidence="3" id="KW-1185">Reference proteome</keyword>
<dbReference type="eggNOG" id="COG2740">
    <property type="taxonomic scope" value="Bacteria"/>
</dbReference>
<organism evidence="2 3">
    <name type="scientific">Syntrophomonas wolfei subsp. wolfei (strain DSM 2245B / Goettingen)</name>
    <dbReference type="NCBI Taxonomy" id="335541"/>
    <lineage>
        <taxon>Bacteria</taxon>
        <taxon>Bacillati</taxon>
        <taxon>Bacillota</taxon>
        <taxon>Clostridia</taxon>
        <taxon>Eubacteriales</taxon>
        <taxon>Syntrophomonadaceae</taxon>
        <taxon>Syntrophomonas</taxon>
    </lineage>
</organism>
<dbReference type="InterPro" id="IPR037465">
    <property type="entry name" value="YlxR"/>
</dbReference>
<dbReference type="Gene3D" id="3.30.1230.10">
    <property type="entry name" value="YlxR-like"/>
    <property type="match status" value="1"/>
</dbReference>
<dbReference type="RefSeq" id="WP_011640320.1">
    <property type="nucleotide sequence ID" value="NC_008346.1"/>
</dbReference>
<protein>
    <recommendedName>
        <fullName evidence="1">YlxR domain-containing protein</fullName>
    </recommendedName>
</protein>
<evidence type="ECO:0000313" key="3">
    <source>
        <dbReference type="Proteomes" id="UP000001968"/>
    </source>
</evidence>
<feature type="domain" description="YlxR" evidence="1">
    <location>
        <begin position="10"/>
        <end position="83"/>
    </location>
</feature>
<accession>Q0AYI9</accession>
<dbReference type="PANTHER" id="PTHR34215">
    <property type="entry name" value="BLL0784 PROTEIN"/>
    <property type="match status" value="1"/>
</dbReference>
<name>Q0AYI9_SYNWW</name>
<dbReference type="OrthoDB" id="9813251at2"/>
<dbReference type="SUPFAM" id="SSF64376">
    <property type="entry name" value="YlxR-like"/>
    <property type="match status" value="1"/>
</dbReference>
<dbReference type="Pfam" id="PF04296">
    <property type="entry name" value="YlxR"/>
    <property type="match status" value="1"/>
</dbReference>
<dbReference type="EMBL" id="CP000448">
    <property type="protein sequence ID" value="ABI68215.1"/>
    <property type="molecule type" value="Genomic_DNA"/>
</dbReference>
<dbReference type="STRING" id="335541.Swol_0898"/>
<evidence type="ECO:0000313" key="2">
    <source>
        <dbReference type="EMBL" id="ABI68215.1"/>
    </source>
</evidence>
<dbReference type="Proteomes" id="UP000001968">
    <property type="component" value="Chromosome"/>
</dbReference>